<sequence>MSNVVIITGGDRGIGKAIAKRFAKEKYFVIITYNANKEEAEKTLNELKKLGAEKAYSFKLDVSNEGEVKAFSEEVKKITDHVNTLVNNAGIISYTPFEQLTLEEWNKIISVDLTGVFLVTRYLLDLLKKADWASIVNISSIAGQTGSVYGGIPYVAAKAGVIGLTKRLSNELAKYGIRVNAVAPSFVETDLVAEFLKDENKKKSIIELHPLKILLKPEDIAEAVYFFSDPTLSRGVTGQVLGINAGRYT</sequence>
<dbReference type="FunCoup" id="L0AC93">
    <property type="interactions" value="61"/>
</dbReference>
<accession>L0AC93</accession>
<dbReference type="CDD" id="cd05233">
    <property type="entry name" value="SDR_c"/>
    <property type="match status" value="1"/>
</dbReference>
<reference evidence="5" key="1">
    <citation type="submission" date="2012-03" db="EMBL/GenBank/DDBJ databases">
        <title>Complete genome of Caldisphaera lagunensis DSM 15908.</title>
        <authorList>
            <person name="Lucas S."/>
            <person name="Copeland A."/>
            <person name="Lapidus A."/>
            <person name="Glavina del Rio T."/>
            <person name="Dalin E."/>
            <person name="Tice H."/>
            <person name="Bruce D."/>
            <person name="Goodwin L."/>
            <person name="Pitluck S."/>
            <person name="Peters L."/>
            <person name="Mikhailova N."/>
            <person name="Teshima H."/>
            <person name="Kyrpides N."/>
            <person name="Mavromatis K."/>
            <person name="Ivanova N."/>
            <person name="Brettin T."/>
            <person name="Detter J.C."/>
            <person name="Han C."/>
            <person name="Larimer F."/>
            <person name="Land M."/>
            <person name="Hauser L."/>
            <person name="Markowitz V."/>
            <person name="Cheng J.-F."/>
            <person name="Hugenholtz P."/>
            <person name="Woyke T."/>
            <person name="Wu D."/>
            <person name="Spring S."/>
            <person name="Schroeder M."/>
            <person name="Brambilla E."/>
            <person name="Klenk H.-P."/>
            <person name="Eisen J.A."/>
        </authorList>
    </citation>
    <scope>NUCLEOTIDE SEQUENCE [LARGE SCALE GENOMIC DNA]</scope>
    <source>
        <strain evidence="5">DSM 15908 / JCM 11604 / IC-154</strain>
    </source>
</reference>
<dbReference type="PANTHER" id="PTHR42879:SF2">
    <property type="entry name" value="3-OXOACYL-[ACYL-CARRIER-PROTEIN] REDUCTASE FABG"/>
    <property type="match status" value="1"/>
</dbReference>
<dbReference type="AlphaFoldDB" id="L0AC93"/>
<evidence type="ECO:0000256" key="3">
    <source>
        <dbReference type="RuleBase" id="RU000363"/>
    </source>
</evidence>
<dbReference type="eggNOG" id="arCOG01259">
    <property type="taxonomic scope" value="Archaea"/>
</dbReference>
<comment type="similarity">
    <text evidence="1 3">Belongs to the short-chain dehydrogenases/reductases (SDR) family.</text>
</comment>
<protein>
    <recommendedName>
        <fullName evidence="6">Short-chain alcohol dehydrogenase like protein</fullName>
    </recommendedName>
</protein>
<dbReference type="OrthoDB" id="24596at2157"/>
<evidence type="ECO:0000313" key="5">
    <source>
        <dbReference type="Proteomes" id="UP000010469"/>
    </source>
</evidence>
<organism evidence="4 5">
    <name type="scientific">Caldisphaera lagunensis (strain DSM 15908 / JCM 11604 / ANMR 0165 / IC-154)</name>
    <dbReference type="NCBI Taxonomy" id="1056495"/>
    <lineage>
        <taxon>Archaea</taxon>
        <taxon>Thermoproteota</taxon>
        <taxon>Thermoprotei</taxon>
        <taxon>Acidilobales</taxon>
        <taxon>Caldisphaeraceae</taxon>
        <taxon>Caldisphaera</taxon>
    </lineage>
</organism>
<evidence type="ECO:0000313" key="4">
    <source>
        <dbReference type="EMBL" id="AFZ70752.1"/>
    </source>
</evidence>
<dbReference type="InterPro" id="IPR002347">
    <property type="entry name" value="SDR_fam"/>
</dbReference>
<dbReference type="GO" id="GO:0016491">
    <property type="term" value="F:oxidoreductase activity"/>
    <property type="evidence" value="ECO:0007669"/>
    <property type="project" value="UniProtKB-KW"/>
</dbReference>
<dbReference type="InParanoid" id="L0AC93"/>
<evidence type="ECO:0000256" key="1">
    <source>
        <dbReference type="ARBA" id="ARBA00006484"/>
    </source>
</evidence>
<dbReference type="KEGG" id="clg:Calag_1030"/>
<dbReference type="Gene3D" id="3.40.50.720">
    <property type="entry name" value="NAD(P)-binding Rossmann-like Domain"/>
    <property type="match status" value="1"/>
</dbReference>
<gene>
    <name evidence="4" type="ordered locus">Calag_1030</name>
</gene>
<dbReference type="GeneID" id="14212290"/>
<dbReference type="PRINTS" id="PR00080">
    <property type="entry name" value="SDRFAMILY"/>
</dbReference>
<name>L0AC93_CALLD</name>
<keyword evidence="5" id="KW-1185">Reference proteome</keyword>
<dbReference type="Pfam" id="PF00106">
    <property type="entry name" value="adh_short"/>
    <property type="match status" value="1"/>
</dbReference>
<dbReference type="HOGENOM" id="CLU_010194_1_2_2"/>
<keyword evidence="2" id="KW-0560">Oxidoreductase</keyword>
<dbReference type="FunFam" id="3.40.50.720:FF:000173">
    <property type="entry name" value="3-oxoacyl-[acyl-carrier protein] reductase"/>
    <property type="match status" value="1"/>
</dbReference>
<evidence type="ECO:0008006" key="6">
    <source>
        <dbReference type="Google" id="ProtNLM"/>
    </source>
</evidence>
<proteinExistence type="inferred from homology"/>
<dbReference type="SUPFAM" id="SSF51735">
    <property type="entry name" value="NAD(P)-binding Rossmann-fold domains"/>
    <property type="match status" value="1"/>
</dbReference>
<evidence type="ECO:0000256" key="2">
    <source>
        <dbReference type="ARBA" id="ARBA00023002"/>
    </source>
</evidence>
<dbReference type="InterPro" id="IPR050259">
    <property type="entry name" value="SDR"/>
</dbReference>
<dbReference type="PANTHER" id="PTHR42879">
    <property type="entry name" value="3-OXOACYL-(ACYL-CARRIER-PROTEIN) REDUCTASE"/>
    <property type="match status" value="1"/>
</dbReference>
<dbReference type="RefSeq" id="WP_015232649.1">
    <property type="nucleotide sequence ID" value="NC_019791.1"/>
</dbReference>
<dbReference type="Proteomes" id="UP000010469">
    <property type="component" value="Chromosome"/>
</dbReference>
<dbReference type="STRING" id="1056495.Calag_1030"/>
<dbReference type="EMBL" id="CP003378">
    <property type="protein sequence ID" value="AFZ70752.1"/>
    <property type="molecule type" value="Genomic_DNA"/>
</dbReference>
<dbReference type="InterPro" id="IPR036291">
    <property type="entry name" value="NAD(P)-bd_dom_sf"/>
</dbReference>
<dbReference type="PRINTS" id="PR00081">
    <property type="entry name" value="GDHRDH"/>
</dbReference>